<dbReference type="AlphaFoldDB" id="A0AA96ZZI3"/>
<accession>A0AA96ZZI3</accession>
<protein>
    <submittedName>
        <fullName evidence="1">Uncharacterized protein</fullName>
    </submittedName>
</protein>
<keyword evidence="2" id="KW-1185">Reference proteome</keyword>
<evidence type="ECO:0000313" key="2">
    <source>
        <dbReference type="Proteomes" id="UP001304088"/>
    </source>
</evidence>
<reference evidence="1 2" key="1">
    <citation type="submission" date="2023-02" db="EMBL/GenBank/DDBJ databases">
        <title>Streptococcus sp. Genome Sequencing and Assembly.</title>
        <authorList>
            <person name="Shore S.M."/>
            <person name="Nicholson T.L."/>
        </authorList>
    </citation>
    <scope>NUCLEOTIDE SEQUENCE [LARGE SCALE GENOMIC DNA]</scope>
    <source>
        <strain evidence="1 2">29896</strain>
    </source>
</reference>
<dbReference type="KEGG" id="ssuv:PXH68_01835"/>
<name>A0AA96ZZI3_9STRE</name>
<proteinExistence type="predicted"/>
<dbReference type="EMBL" id="CP118733">
    <property type="protein sequence ID" value="WNY47477.1"/>
    <property type="molecule type" value="Genomic_DNA"/>
</dbReference>
<dbReference type="Proteomes" id="UP001304088">
    <property type="component" value="Chromosome"/>
</dbReference>
<organism evidence="1 2">
    <name type="scientific">Streptococcus suivaginalis</name>
    <dbReference type="NCBI Taxonomy" id="3028082"/>
    <lineage>
        <taxon>Bacteria</taxon>
        <taxon>Bacillati</taxon>
        <taxon>Bacillota</taxon>
        <taxon>Bacilli</taxon>
        <taxon>Lactobacillales</taxon>
        <taxon>Streptococcaceae</taxon>
        <taxon>Streptococcus</taxon>
    </lineage>
</organism>
<dbReference type="RefSeq" id="WP_248027166.1">
    <property type="nucleotide sequence ID" value="NZ_CP118733.1"/>
</dbReference>
<sequence length="61" mass="7258">MEMKAGHLGVEVWLDKQIKIPSKNVYRLVIYRFPLQFVAFVVKFRIEIKWKGVDVSQPFMC</sequence>
<gene>
    <name evidence="1" type="ORF">PXH68_01835</name>
</gene>
<evidence type="ECO:0000313" key="1">
    <source>
        <dbReference type="EMBL" id="WNY47477.1"/>
    </source>
</evidence>